<dbReference type="InterPro" id="IPR004437">
    <property type="entry name" value="ParB/RepB/Spo0J"/>
</dbReference>
<accession>A0A936YQ87</accession>
<evidence type="ECO:0000259" key="2">
    <source>
        <dbReference type="SMART" id="SM00470"/>
    </source>
</evidence>
<dbReference type="Gene3D" id="1.10.10.2830">
    <property type="match status" value="1"/>
</dbReference>
<dbReference type="GO" id="GO:0003677">
    <property type="term" value="F:DNA binding"/>
    <property type="evidence" value="ECO:0007669"/>
    <property type="project" value="InterPro"/>
</dbReference>
<dbReference type="RefSeq" id="WP_201660588.1">
    <property type="nucleotide sequence ID" value="NZ_JAEQNC010000009.1"/>
</dbReference>
<dbReference type="InterPro" id="IPR050336">
    <property type="entry name" value="Chromosome_partition/occlusion"/>
</dbReference>
<keyword evidence="4" id="KW-1185">Reference proteome</keyword>
<dbReference type="GO" id="GO:0007059">
    <property type="term" value="P:chromosome segregation"/>
    <property type="evidence" value="ECO:0007669"/>
    <property type="project" value="TreeGrafter"/>
</dbReference>
<dbReference type="NCBIfam" id="TIGR00180">
    <property type="entry name" value="parB_part"/>
    <property type="match status" value="1"/>
</dbReference>
<evidence type="ECO:0000313" key="3">
    <source>
        <dbReference type="EMBL" id="MBL0373683.1"/>
    </source>
</evidence>
<proteinExistence type="inferred from homology"/>
<sequence length="327" mass="36067">MARKNPFANLMDDKPANEGLVALDYTIKGASRSIISSIDELAERADKLLEGETVVELDPATIDESFVRDRIEDDAQEFGELVNAIRERGQDSPILVRPHPRETGRYMVVFGHRRVRAARELGRNVRAVVKAIEDRDHVVAQGQENSARANLSFIEKAVFAGKLSKLNYDNDNATVLAALSVDKATLSKMLSVAALPSPVLGALSGAKSIGRDRWYELKLLLEKPATLEKAFSVIEDEALLALDPDLRFGALVDHLKSKRKASKPKATPAKNWVPADKSVSVDIKNDGKRYVLALKARDAVGFGEFISANLDALYDDFRRQKSMKQGD</sequence>
<dbReference type="Gene3D" id="3.90.1530.30">
    <property type="match status" value="1"/>
</dbReference>
<dbReference type="Pfam" id="PF02195">
    <property type="entry name" value="ParB_N"/>
    <property type="match status" value="1"/>
</dbReference>
<dbReference type="Proteomes" id="UP000633219">
    <property type="component" value="Unassembled WGS sequence"/>
</dbReference>
<comment type="similarity">
    <text evidence="1">Belongs to the ParB family.</text>
</comment>
<organism evidence="3 4">
    <name type="scientific">Rhizobium setariae</name>
    <dbReference type="NCBI Taxonomy" id="2801340"/>
    <lineage>
        <taxon>Bacteria</taxon>
        <taxon>Pseudomonadati</taxon>
        <taxon>Pseudomonadota</taxon>
        <taxon>Alphaproteobacteria</taxon>
        <taxon>Hyphomicrobiales</taxon>
        <taxon>Rhizobiaceae</taxon>
        <taxon>Rhizobium/Agrobacterium group</taxon>
        <taxon>Rhizobium</taxon>
    </lineage>
</organism>
<dbReference type="InterPro" id="IPR037972">
    <property type="entry name" value="RepB_N"/>
</dbReference>
<feature type="domain" description="ParB-like N-terminal" evidence="2">
    <location>
        <begin position="55"/>
        <end position="146"/>
    </location>
</feature>
<dbReference type="PANTHER" id="PTHR33375">
    <property type="entry name" value="CHROMOSOME-PARTITIONING PROTEIN PARB-RELATED"/>
    <property type="match status" value="1"/>
</dbReference>
<dbReference type="PANTHER" id="PTHR33375:SF1">
    <property type="entry name" value="CHROMOSOME-PARTITIONING PROTEIN PARB-RELATED"/>
    <property type="match status" value="1"/>
</dbReference>
<dbReference type="InterPro" id="IPR011111">
    <property type="entry name" value="Plasmid_RepB"/>
</dbReference>
<dbReference type="Pfam" id="PF07506">
    <property type="entry name" value="RepB"/>
    <property type="match status" value="1"/>
</dbReference>
<name>A0A936YQ87_9HYPH</name>
<dbReference type="SMART" id="SM00470">
    <property type="entry name" value="ParB"/>
    <property type="match status" value="1"/>
</dbReference>
<dbReference type="CDD" id="cd16405">
    <property type="entry name" value="RepB_like_N"/>
    <property type="match status" value="1"/>
</dbReference>
<dbReference type="SUPFAM" id="SSF109709">
    <property type="entry name" value="KorB DNA-binding domain-like"/>
    <property type="match status" value="1"/>
</dbReference>
<dbReference type="SUPFAM" id="SSF110849">
    <property type="entry name" value="ParB/Sulfiredoxin"/>
    <property type="match status" value="1"/>
</dbReference>
<dbReference type="AlphaFoldDB" id="A0A936YQ87"/>
<gene>
    <name evidence="3" type="primary">repB</name>
    <name evidence="3" type="ORF">JJB09_16790</name>
</gene>
<dbReference type="InterPro" id="IPR003115">
    <property type="entry name" value="ParB_N"/>
</dbReference>
<dbReference type="EMBL" id="JAEQNC010000009">
    <property type="protein sequence ID" value="MBL0373683.1"/>
    <property type="molecule type" value="Genomic_DNA"/>
</dbReference>
<dbReference type="NCBIfam" id="TIGR03454">
    <property type="entry name" value="partition_RepB"/>
    <property type="match status" value="1"/>
</dbReference>
<evidence type="ECO:0000313" key="4">
    <source>
        <dbReference type="Proteomes" id="UP000633219"/>
    </source>
</evidence>
<protein>
    <submittedName>
        <fullName evidence="3">Plasmid partitioning protein RepB</fullName>
    </submittedName>
</protein>
<comment type="caution">
    <text evidence="3">The sequence shown here is derived from an EMBL/GenBank/DDBJ whole genome shotgun (WGS) entry which is preliminary data.</text>
</comment>
<reference evidence="3" key="1">
    <citation type="submission" date="2021-01" db="EMBL/GenBank/DDBJ databases">
        <title>Rhizobium sp. strain KVB221 16S ribosomal RNA gene Genome sequencing and assembly.</title>
        <authorList>
            <person name="Kang M."/>
        </authorList>
    </citation>
    <scope>NUCLEOTIDE SEQUENCE</scope>
    <source>
        <strain evidence="3">KVB221</strain>
    </source>
</reference>
<dbReference type="InterPro" id="IPR036086">
    <property type="entry name" value="ParB/Sulfiredoxin_sf"/>
</dbReference>
<dbReference type="GO" id="GO:0005694">
    <property type="term" value="C:chromosome"/>
    <property type="evidence" value="ECO:0007669"/>
    <property type="project" value="TreeGrafter"/>
</dbReference>
<dbReference type="InterPro" id="IPR017819">
    <property type="entry name" value="Plasmid_partition_RepB"/>
</dbReference>
<evidence type="ECO:0000256" key="1">
    <source>
        <dbReference type="ARBA" id="ARBA00006295"/>
    </source>
</evidence>